<dbReference type="AlphaFoldDB" id="H2SJ74"/>
<gene>
    <name evidence="16" type="primary">cxcr2</name>
</gene>
<dbReference type="Pfam" id="PF00001">
    <property type="entry name" value="7tm_1"/>
    <property type="match status" value="1"/>
</dbReference>
<evidence type="ECO:0000256" key="6">
    <source>
        <dbReference type="ARBA" id="ARBA00022989"/>
    </source>
</evidence>
<dbReference type="PRINTS" id="PR00657">
    <property type="entry name" value="CCCHEMOKINER"/>
</dbReference>
<dbReference type="GO" id="GO:0005769">
    <property type="term" value="C:early endosome"/>
    <property type="evidence" value="ECO:0007669"/>
    <property type="project" value="UniProtKB-SubCell"/>
</dbReference>
<evidence type="ECO:0000256" key="9">
    <source>
        <dbReference type="ARBA" id="ARBA00023157"/>
    </source>
</evidence>
<dbReference type="Gene3D" id="1.20.1070.10">
    <property type="entry name" value="Rhodopsin 7-helix transmembrane proteins"/>
    <property type="match status" value="1"/>
</dbReference>
<keyword evidence="9" id="KW-1015">Disulfide bond</keyword>
<feature type="transmembrane region" description="Helical" evidence="14">
    <location>
        <begin position="203"/>
        <end position="224"/>
    </location>
</feature>
<dbReference type="OrthoDB" id="9946013at2759"/>
<dbReference type="GO" id="GO:0042742">
    <property type="term" value="P:defense response to bacterium"/>
    <property type="evidence" value="ECO:0007669"/>
    <property type="project" value="Ensembl"/>
</dbReference>
<dbReference type="GO" id="GO:0051916">
    <property type="term" value="F:granulocyte colony-stimulating factor binding"/>
    <property type="evidence" value="ECO:0007669"/>
    <property type="project" value="Ensembl"/>
</dbReference>
<evidence type="ECO:0000256" key="2">
    <source>
        <dbReference type="ARBA" id="ARBA00004651"/>
    </source>
</evidence>
<accession>H2SJ74</accession>
<evidence type="ECO:0000256" key="3">
    <source>
        <dbReference type="ARBA" id="ARBA00022475"/>
    </source>
</evidence>
<evidence type="ECO:0000256" key="8">
    <source>
        <dbReference type="ARBA" id="ARBA00023136"/>
    </source>
</evidence>
<feature type="transmembrane region" description="Helical" evidence="14">
    <location>
        <begin position="173"/>
        <end position="191"/>
    </location>
</feature>
<dbReference type="Proteomes" id="UP000005226">
    <property type="component" value="Chromosome 1"/>
</dbReference>
<feature type="domain" description="G-protein coupled receptors family 1 profile" evidence="15">
    <location>
        <begin position="107"/>
        <end position="358"/>
    </location>
</feature>
<dbReference type="PRINTS" id="PR00237">
    <property type="entry name" value="GPCRRHODOPSN"/>
</dbReference>
<keyword evidence="17" id="KW-1185">Reference proteome</keyword>
<evidence type="ECO:0000256" key="13">
    <source>
        <dbReference type="RuleBase" id="RU000688"/>
    </source>
</evidence>
<keyword evidence="10 13" id="KW-0675">Receptor</keyword>
<keyword evidence="12 13" id="KW-0807">Transducer</keyword>
<feature type="transmembrane region" description="Helical" evidence="14">
    <location>
        <begin position="295"/>
        <end position="320"/>
    </location>
</feature>
<dbReference type="STRING" id="31033.ENSTRUP00000012457"/>
<dbReference type="GO" id="GO:0002523">
    <property type="term" value="P:leukocyte migration involved in inflammatory response"/>
    <property type="evidence" value="ECO:0007669"/>
    <property type="project" value="Ensembl"/>
</dbReference>
<evidence type="ECO:0000256" key="4">
    <source>
        <dbReference type="ARBA" id="ARBA00022692"/>
    </source>
</evidence>
<organism evidence="16 17">
    <name type="scientific">Takifugu rubripes</name>
    <name type="common">Japanese pufferfish</name>
    <name type="synonym">Fugu rubripes</name>
    <dbReference type="NCBI Taxonomy" id="31033"/>
    <lineage>
        <taxon>Eukaryota</taxon>
        <taxon>Metazoa</taxon>
        <taxon>Chordata</taxon>
        <taxon>Craniata</taxon>
        <taxon>Vertebrata</taxon>
        <taxon>Euteleostomi</taxon>
        <taxon>Actinopterygii</taxon>
        <taxon>Neopterygii</taxon>
        <taxon>Teleostei</taxon>
        <taxon>Neoteleostei</taxon>
        <taxon>Acanthomorphata</taxon>
        <taxon>Eupercaria</taxon>
        <taxon>Tetraodontiformes</taxon>
        <taxon>Tetradontoidea</taxon>
        <taxon>Tetraodontidae</taxon>
        <taxon>Takifugu</taxon>
    </lineage>
</organism>
<dbReference type="GeneID" id="101071867"/>
<reference evidence="16" key="2">
    <citation type="submission" date="2025-08" db="UniProtKB">
        <authorList>
            <consortium name="Ensembl"/>
        </authorList>
    </citation>
    <scope>IDENTIFICATION</scope>
</reference>
<dbReference type="Ensembl" id="ENSTRUT00000012517.3">
    <property type="protein sequence ID" value="ENSTRUP00000012457.3"/>
    <property type="gene ID" value="ENSTRUG00000005190.3"/>
</dbReference>
<dbReference type="InterPro" id="IPR000355">
    <property type="entry name" value="Chemokine_rcpt"/>
</dbReference>
<proteinExistence type="inferred from homology"/>
<feature type="transmembrane region" description="Helical" evidence="14">
    <location>
        <begin position="260"/>
        <end position="283"/>
    </location>
</feature>
<sequence>MMASWTEKEEKREAHWLGDGLHTREMKLQLLLVTALSCLRPSSPQDGAWQPPMTPVFNFEGLLEGLENSSYDLYDDSSVPCNLTVPGFNNLGLAITYVFVFVLSTVGNSVVICVVCCMAKRRSSTDIYLTHLALADLLFGFTLLFWGVDIHYGWIFGNGMCKFLSGLQEASEYSSVFLLACISVDRHLAIVKATRVKSPRRPVVTVTCAAVWLVAMLLALPTVIQRRHMSTEDLDYDICYEDKDENTDRLFVAMGVMHQVLGFFLPLGIMTVCYSSTLVTLYHRHNRQKQKAIRVILAVVFAFIVCWLPYNVVLLIKLLINSSLVEERLCETRYSLEAAYSVTKVLAFVHCAVNPVLYAFIGVKFRNRLLTVCHKRGLISSTLLATFKKGSVSSVGSTRSRNSSVTL</sequence>
<dbReference type="InterPro" id="IPR001277">
    <property type="entry name" value="CXCR4/ACKR2"/>
</dbReference>
<dbReference type="GO" id="GO:0030593">
    <property type="term" value="P:neutrophil chemotaxis"/>
    <property type="evidence" value="ECO:0007669"/>
    <property type="project" value="TreeGrafter"/>
</dbReference>
<dbReference type="FunCoup" id="H2SJ74">
    <property type="interactions" value="609"/>
</dbReference>
<dbReference type="GO" id="GO:0009897">
    <property type="term" value="C:external side of plasma membrane"/>
    <property type="evidence" value="ECO:0007669"/>
    <property type="project" value="TreeGrafter"/>
</dbReference>
<dbReference type="PRINTS" id="PR00645">
    <property type="entry name" value="CXCCHMKINER4"/>
</dbReference>
<evidence type="ECO:0000256" key="11">
    <source>
        <dbReference type="ARBA" id="ARBA00023180"/>
    </source>
</evidence>
<dbReference type="PROSITE" id="PS50262">
    <property type="entry name" value="G_PROTEIN_RECEP_F1_2"/>
    <property type="match status" value="1"/>
</dbReference>
<evidence type="ECO:0000256" key="10">
    <source>
        <dbReference type="ARBA" id="ARBA00023170"/>
    </source>
</evidence>
<dbReference type="RefSeq" id="XP_029700742.1">
    <property type="nucleotide sequence ID" value="XM_029844882.1"/>
</dbReference>
<dbReference type="PROSITE" id="PS00237">
    <property type="entry name" value="G_PROTEIN_RECEP_F1_1"/>
    <property type="match status" value="1"/>
</dbReference>
<dbReference type="GO" id="GO:0019722">
    <property type="term" value="P:calcium-mediated signaling"/>
    <property type="evidence" value="ECO:0007669"/>
    <property type="project" value="TreeGrafter"/>
</dbReference>
<dbReference type="InterPro" id="IPR017452">
    <property type="entry name" value="GPCR_Rhodpsn_7TM"/>
</dbReference>
<dbReference type="GO" id="GO:0090594">
    <property type="term" value="P:inflammatory response to wounding"/>
    <property type="evidence" value="ECO:0007669"/>
    <property type="project" value="Ensembl"/>
</dbReference>
<keyword evidence="11" id="KW-0325">Glycoprotein</keyword>
<dbReference type="InterPro" id="IPR000276">
    <property type="entry name" value="GPCR_Rhodpsn"/>
</dbReference>
<keyword evidence="4 13" id="KW-0812">Transmembrane</keyword>
<keyword evidence="8 14" id="KW-0472">Membrane</keyword>
<evidence type="ECO:0000256" key="1">
    <source>
        <dbReference type="ARBA" id="ARBA00004412"/>
    </source>
</evidence>
<dbReference type="GeneTree" id="ENSGT01050000244848"/>
<reference evidence="16" key="3">
    <citation type="submission" date="2025-09" db="UniProtKB">
        <authorList>
            <consortium name="Ensembl"/>
        </authorList>
    </citation>
    <scope>IDENTIFICATION</scope>
</reference>
<dbReference type="InterPro" id="IPR050119">
    <property type="entry name" value="CCR1-9-like"/>
</dbReference>
<evidence type="ECO:0000256" key="5">
    <source>
        <dbReference type="ARBA" id="ARBA00022753"/>
    </source>
</evidence>
<evidence type="ECO:0000256" key="14">
    <source>
        <dbReference type="SAM" id="Phobius"/>
    </source>
</evidence>
<dbReference type="InParanoid" id="H2SJ74"/>
<dbReference type="SUPFAM" id="SSF81321">
    <property type="entry name" value="Family A G protein-coupled receptor-like"/>
    <property type="match status" value="1"/>
</dbReference>
<dbReference type="PANTHER" id="PTHR10489">
    <property type="entry name" value="CELL ADHESION MOLECULE"/>
    <property type="match status" value="1"/>
</dbReference>
<dbReference type="GO" id="GO:0019957">
    <property type="term" value="F:C-C chemokine binding"/>
    <property type="evidence" value="ECO:0007669"/>
    <property type="project" value="TreeGrafter"/>
</dbReference>
<evidence type="ECO:0000256" key="7">
    <source>
        <dbReference type="ARBA" id="ARBA00023040"/>
    </source>
</evidence>
<evidence type="ECO:0000313" key="16">
    <source>
        <dbReference type="Ensembl" id="ENSTRUP00000012457.3"/>
    </source>
</evidence>
<feature type="transmembrane region" description="Helical" evidence="14">
    <location>
        <begin position="128"/>
        <end position="148"/>
    </location>
</feature>
<dbReference type="OMA" id="YSPCEIS"/>
<feature type="transmembrane region" description="Helical" evidence="14">
    <location>
        <begin position="340"/>
        <end position="361"/>
    </location>
</feature>
<keyword evidence="5" id="KW-0967">Endosome</keyword>
<feature type="transmembrane region" description="Helical" evidence="14">
    <location>
        <begin position="94"/>
        <end position="116"/>
    </location>
</feature>
<comment type="similarity">
    <text evidence="13">Belongs to the G-protein coupled receptor 1 family.</text>
</comment>
<evidence type="ECO:0000313" key="17">
    <source>
        <dbReference type="Proteomes" id="UP000005226"/>
    </source>
</evidence>
<keyword evidence="7 13" id="KW-0297">G-protein coupled receptor</keyword>
<dbReference type="GO" id="GO:0006955">
    <property type="term" value="P:immune response"/>
    <property type="evidence" value="ECO:0007669"/>
    <property type="project" value="TreeGrafter"/>
</dbReference>
<protein>
    <submittedName>
        <fullName evidence="16">C-X-C motif chemokine receptor 2</fullName>
    </submittedName>
</protein>
<keyword evidence="3" id="KW-1003">Cell membrane</keyword>
<dbReference type="PANTHER" id="PTHR10489:SF689">
    <property type="entry name" value="C-X-C CHEMOKINE RECEPTOR TYPE 2"/>
    <property type="match status" value="1"/>
</dbReference>
<reference evidence="16 17" key="1">
    <citation type="journal article" date="2011" name="Genome Biol. Evol.">
        <title>Integration of the genetic map and genome assembly of fugu facilitates insights into distinct features of genome evolution in teleosts and mammals.</title>
        <authorList>
            <person name="Kai W."/>
            <person name="Kikuchi K."/>
            <person name="Tohari S."/>
            <person name="Chew A.K."/>
            <person name="Tay A."/>
            <person name="Fujiwara A."/>
            <person name="Hosoya S."/>
            <person name="Suetake H."/>
            <person name="Naruse K."/>
            <person name="Brenner S."/>
            <person name="Suzuki Y."/>
            <person name="Venkatesh B."/>
        </authorList>
    </citation>
    <scope>NUCLEOTIDE SEQUENCE [LARGE SCALE GENOMIC DNA]</scope>
</reference>
<dbReference type="GO" id="GO:0016493">
    <property type="term" value="F:C-C chemokine receptor activity"/>
    <property type="evidence" value="ECO:0007669"/>
    <property type="project" value="TreeGrafter"/>
</dbReference>
<evidence type="ECO:0000256" key="12">
    <source>
        <dbReference type="ARBA" id="ARBA00023224"/>
    </source>
</evidence>
<evidence type="ECO:0000259" key="15">
    <source>
        <dbReference type="PROSITE" id="PS50262"/>
    </source>
</evidence>
<keyword evidence="6 14" id="KW-1133">Transmembrane helix</keyword>
<comment type="subcellular location">
    <subcellularLocation>
        <location evidence="2">Cell membrane</location>
        <topology evidence="2">Multi-pass membrane protein</topology>
    </subcellularLocation>
    <subcellularLocation>
        <location evidence="1">Early endosome</location>
    </subcellularLocation>
</comment>
<name>H2SJ74_TAKRU</name>
<dbReference type="GO" id="GO:0007204">
    <property type="term" value="P:positive regulation of cytosolic calcium ion concentration"/>
    <property type="evidence" value="ECO:0007669"/>
    <property type="project" value="TreeGrafter"/>
</dbReference>
<dbReference type="GO" id="GO:0042119">
    <property type="term" value="P:neutrophil activation"/>
    <property type="evidence" value="ECO:0007669"/>
    <property type="project" value="Ensembl"/>
</dbReference>